<feature type="region of interest" description="Disordered" evidence="1">
    <location>
        <begin position="1"/>
        <end position="33"/>
    </location>
</feature>
<proteinExistence type="predicted"/>
<sequence>MAPPPSDQPSGDQLPDDPPPGPESAALVAAGEPGPHNAVTVAAVFWTAVTEPDGPDLEILGLVVTPESWQWWGDFARAALLLPGCGMASEAQPSADDPDVVYLSFLPEAGEGDAVIATLVWRPGLGGWRVHALGERVRPDHVPHDR</sequence>
<reference evidence="3" key="1">
    <citation type="submission" date="2017-09" db="EMBL/GenBank/DDBJ databases">
        <authorList>
            <person name="Varghese N."/>
            <person name="Submissions S."/>
        </authorList>
    </citation>
    <scope>NUCLEOTIDE SEQUENCE [LARGE SCALE GENOMIC DNA]</scope>
    <source>
        <strain evidence="3">DSM 44270</strain>
    </source>
</reference>
<gene>
    <name evidence="2" type="ORF">SAMN06272739_3210</name>
</gene>
<evidence type="ECO:0000313" key="3">
    <source>
        <dbReference type="Proteomes" id="UP000219482"/>
    </source>
</evidence>
<dbReference type="Proteomes" id="UP000219482">
    <property type="component" value="Unassembled WGS sequence"/>
</dbReference>
<dbReference type="AlphaFoldDB" id="A0A286H2F0"/>
<evidence type="ECO:0000256" key="1">
    <source>
        <dbReference type="SAM" id="MobiDB-lite"/>
    </source>
</evidence>
<accession>A0A286H2F0</accession>
<keyword evidence="3" id="KW-1185">Reference proteome</keyword>
<name>A0A286H2F0_9ACTN</name>
<evidence type="ECO:0000313" key="2">
    <source>
        <dbReference type="EMBL" id="SOE01509.1"/>
    </source>
</evidence>
<organism evidence="2 3">
    <name type="scientific">Blastococcus haudaquaticus</name>
    <dbReference type="NCBI Taxonomy" id="1938745"/>
    <lineage>
        <taxon>Bacteria</taxon>
        <taxon>Bacillati</taxon>
        <taxon>Actinomycetota</taxon>
        <taxon>Actinomycetes</taxon>
        <taxon>Geodermatophilales</taxon>
        <taxon>Geodermatophilaceae</taxon>
        <taxon>Blastococcus</taxon>
    </lineage>
</organism>
<dbReference type="EMBL" id="OCNK01000003">
    <property type="protein sequence ID" value="SOE01509.1"/>
    <property type="molecule type" value="Genomic_DNA"/>
</dbReference>
<dbReference type="OrthoDB" id="4935397at2"/>
<protein>
    <submittedName>
        <fullName evidence="2">Uncharacterized protein</fullName>
    </submittedName>
</protein>
<dbReference type="RefSeq" id="WP_097184835.1">
    <property type="nucleotide sequence ID" value="NZ_OCNK01000003.1"/>
</dbReference>